<evidence type="ECO:0000256" key="4">
    <source>
        <dbReference type="ARBA" id="ARBA00022768"/>
    </source>
</evidence>
<dbReference type="PANTHER" id="PTHR11741:SF0">
    <property type="entry name" value="ELONGATION FACTOR TS, MITOCHONDRIAL"/>
    <property type="match status" value="1"/>
</dbReference>
<keyword evidence="3 6" id="KW-0963">Cytoplasm</keyword>
<dbReference type="CDD" id="cd14275">
    <property type="entry name" value="UBA_EF-Ts"/>
    <property type="match status" value="1"/>
</dbReference>
<dbReference type="InterPro" id="IPR001816">
    <property type="entry name" value="Transl_elong_EFTs/EF1B"/>
</dbReference>
<evidence type="ECO:0000256" key="7">
    <source>
        <dbReference type="RuleBase" id="RU000642"/>
    </source>
</evidence>
<dbReference type="InterPro" id="IPR018101">
    <property type="entry name" value="Transl_elong_Ts_CS"/>
</dbReference>
<dbReference type="GO" id="GO:0005737">
    <property type="term" value="C:cytoplasm"/>
    <property type="evidence" value="ECO:0007669"/>
    <property type="project" value="UniProtKB-SubCell"/>
</dbReference>
<evidence type="ECO:0000256" key="2">
    <source>
        <dbReference type="ARBA" id="ARBA00016956"/>
    </source>
</evidence>
<keyword evidence="4 6" id="KW-0251">Elongation factor</keyword>
<reference evidence="11" key="1">
    <citation type="submission" date="2019-11" db="EMBL/GenBank/DDBJ databases">
        <title>Isolation and characterization of two novel species in the genus Thiomicrorhabdus.</title>
        <authorList>
            <person name="Mochizuki J."/>
            <person name="Kojima H."/>
            <person name="Fukui M."/>
        </authorList>
    </citation>
    <scope>NUCLEOTIDE SEQUENCE [LARGE SCALE GENOMIC DNA]</scope>
    <source>
        <strain evidence="11">aks77</strain>
    </source>
</reference>
<sequence>MAITAAMVKELREITSAGMMDCKKALTETDGDMEAAIEFLRKKGMAGADKKAGRVAAEGVIAIAISGDKKTAAIAEVNCETDFVAKGDEFKSFADEIAQIALANKTTDIEAVLAATMASGKTVDERRRELIAKIGENMGVRRLEIVETNGEIGQYQHGEKIGVVVAMEGGNDALIRDVAMHVAAVKPQAISTDDLDQAVVEKERAFQIEKAQEDNANLPEDKRKPLEIIEKMIEGRMRKFASDITLLEQEFVKDPSQKVKDLLKSNSANVACFIRLEVGEGIEIQETNFADEVAEAARIAQGK</sequence>
<evidence type="ECO:0000256" key="6">
    <source>
        <dbReference type="HAMAP-Rule" id="MF_00050"/>
    </source>
</evidence>
<dbReference type="InterPro" id="IPR014039">
    <property type="entry name" value="Transl_elong_EFTs/EF1B_dimer"/>
</dbReference>
<dbReference type="SUPFAM" id="SSF46934">
    <property type="entry name" value="UBA-like"/>
    <property type="match status" value="1"/>
</dbReference>
<dbReference type="PROSITE" id="PS01126">
    <property type="entry name" value="EF_TS_1"/>
    <property type="match status" value="1"/>
</dbReference>
<evidence type="ECO:0000259" key="9">
    <source>
        <dbReference type="Pfam" id="PF00889"/>
    </source>
</evidence>
<evidence type="ECO:0000256" key="1">
    <source>
        <dbReference type="ARBA" id="ARBA00005532"/>
    </source>
</evidence>
<comment type="similarity">
    <text evidence="1 6 7">Belongs to the EF-Ts family.</text>
</comment>
<evidence type="ECO:0000256" key="5">
    <source>
        <dbReference type="ARBA" id="ARBA00022917"/>
    </source>
</evidence>
<evidence type="ECO:0000256" key="3">
    <source>
        <dbReference type="ARBA" id="ARBA00022490"/>
    </source>
</evidence>
<dbReference type="FunFam" id="3.30.479.20:FF:000001">
    <property type="entry name" value="Elongation factor Ts"/>
    <property type="match status" value="1"/>
</dbReference>
<organism evidence="10 11">
    <name type="scientific">Thiosulfatimonas sediminis</name>
    <dbReference type="NCBI Taxonomy" id="2675054"/>
    <lineage>
        <taxon>Bacteria</taxon>
        <taxon>Pseudomonadati</taxon>
        <taxon>Pseudomonadota</taxon>
        <taxon>Gammaproteobacteria</taxon>
        <taxon>Thiotrichales</taxon>
        <taxon>Piscirickettsiaceae</taxon>
        <taxon>Thiosulfatimonas</taxon>
    </lineage>
</organism>
<dbReference type="HAMAP" id="MF_00050">
    <property type="entry name" value="EF_Ts"/>
    <property type="match status" value="1"/>
</dbReference>
<accession>A0A6F8PUT1</accession>
<dbReference type="SUPFAM" id="SSF54713">
    <property type="entry name" value="Elongation factor Ts (EF-Ts), dimerisation domain"/>
    <property type="match status" value="2"/>
</dbReference>
<keyword evidence="11" id="KW-1185">Reference proteome</keyword>
<dbReference type="FunFam" id="1.10.8.10:FF:000001">
    <property type="entry name" value="Elongation factor Ts"/>
    <property type="match status" value="1"/>
</dbReference>
<dbReference type="Pfam" id="PF00889">
    <property type="entry name" value="EF_TS"/>
    <property type="match status" value="1"/>
</dbReference>
<dbReference type="GO" id="GO:0003746">
    <property type="term" value="F:translation elongation factor activity"/>
    <property type="evidence" value="ECO:0007669"/>
    <property type="project" value="UniProtKB-UniRule"/>
</dbReference>
<proteinExistence type="inferred from homology"/>
<gene>
    <name evidence="6 10" type="primary">tsf</name>
    <name evidence="10" type="ORF">THMIRHAS_12660</name>
</gene>
<dbReference type="Proteomes" id="UP000501726">
    <property type="component" value="Chromosome"/>
</dbReference>
<protein>
    <recommendedName>
        <fullName evidence="2 6">Elongation factor Ts</fullName>
        <shortName evidence="6">EF-Ts</shortName>
    </recommendedName>
</protein>
<comment type="subcellular location">
    <subcellularLocation>
        <location evidence="6 8">Cytoplasm</location>
    </subcellularLocation>
</comment>
<evidence type="ECO:0000313" key="11">
    <source>
        <dbReference type="Proteomes" id="UP000501726"/>
    </source>
</evidence>
<name>A0A6F8PUT1_9GAMM</name>
<dbReference type="InterPro" id="IPR036402">
    <property type="entry name" value="EF-Ts_dimer_sf"/>
</dbReference>
<dbReference type="PROSITE" id="PS01127">
    <property type="entry name" value="EF_TS_2"/>
    <property type="match status" value="1"/>
</dbReference>
<feature type="domain" description="Translation elongation factor EFTs/EF1B dimerisation" evidence="9">
    <location>
        <begin position="72"/>
        <end position="280"/>
    </location>
</feature>
<comment type="function">
    <text evidence="6 7">Associates with the EF-Tu.GDP complex and induces the exchange of GDP to GTP. It remains bound to the aminoacyl-tRNA.EF-Tu.GTP complex up to the GTP hydrolysis stage on the ribosome.</text>
</comment>
<dbReference type="AlphaFoldDB" id="A0A6F8PUT1"/>
<dbReference type="RefSeq" id="WP_173272003.1">
    <property type="nucleotide sequence ID" value="NZ_AP021889.1"/>
</dbReference>
<dbReference type="Gene3D" id="1.10.8.10">
    <property type="entry name" value="DNA helicase RuvA subunit, C-terminal domain"/>
    <property type="match status" value="1"/>
</dbReference>
<dbReference type="Gene3D" id="1.10.286.20">
    <property type="match status" value="1"/>
</dbReference>
<dbReference type="NCBIfam" id="TIGR00116">
    <property type="entry name" value="tsf"/>
    <property type="match status" value="1"/>
</dbReference>
<feature type="region of interest" description="Involved in Mg(2+) ion dislocation from EF-Tu" evidence="6">
    <location>
        <begin position="81"/>
        <end position="84"/>
    </location>
</feature>
<evidence type="ECO:0000256" key="8">
    <source>
        <dbReference type="RuleBase" id="RU000643"/>
    </source>
</evidence>
<dbReference type="PANTHER" id="PTHR11741">
    <property type="entry name" value="ELONGATION FACTOR TS"/>
    <property type="match status" value="1"/>
</dbReference>
<evidence type="ECO:0000313" key="10">
    <source>
        <dbReference type="EMBL" id="BBP45893.1"/>
    </source>
</evidence>
<dbReference type="EMBL" id="AP021889">
    <property type="protein sequence ID" value="BBP45893.1"/>
    <property type="molecule type" value="Genomic_DNA"/>
</dbReference>
<dbReference type="KEGG" id="tse:THMIRHAS_12660"/>
<dbReference type="Gene3D" id="3.30.479.20">
    <property type="entry name" value="Elongation factor Ts, dimerisation domain"/>
    <property type="match status" value="2"/>
</dbReference>
<dbReference type="InterPro" id="IPR009060">
    <property type="entry name" value="UBA-like_sf"/>
</dbReference>
<keyword evidence="5 6" id="KW-0648">Protein biosynthesis</keyword>